<evidence type="ECO:0000256" key="1">
    <source>
        <dbReference type="ARBA" id="ARBA00004202"/>
    </source>
</evidence>
<keyword evidence="3" id="KW-1003">Cell membrane</keyword>
<reference evidence="7 8" key="1">
    <citation type="submission" date="2021-05" db="EMBL/GenBank/DDBJ databases">
        <title>Novel Bacillus species.</title>
        <authorList>
            <person name="Liu G."/>
        </authorList>
    </citation>
    <scope>NUCLEOTIDE SEQUENCE [LARGE SCALE GENOMIC DNA]</scope>
    <source>
        <strain evidence="7 8">FJAT-49682</strain>
    </source>
</reference>
<keyword evidence="4" id="KW-0808">Transferase</keyword>
<dbReference type="PANTHER" id="PTHR37316">
    <property type="entry name" value="TEICHOIC ACID GLYCEROL-PHOSPHATE PRIMASE"/>
    <property type="match status" value="1"/>
</dbReference>
<sequence length="615" mass="72545">MLARIKRKIKRILLKNETTTARNEIQMDQSIVTQPYINDIGSDDENLIPRRKITSLQWNGPIMTIKGYFYLENLPMLDEDLVKKRLILINKSGVKSILPLQDLTVGEIGLKYEVDELYEWSGFEGKINFATIAANNRPLPESEYKIYLEVEVHVLGDKYYKKQFTLGNIEPFLEKGFHSAKMEYFTARREMKFNLMATYDQSVKTLKIVSSKLKDFDPKDMGIDADKYKRGVFYRFLHTTVFRLLYKIYCLRPLKVNKVLFASDSRTEMDGNFLFVYNEMLQRNLNLDYHFVLKKGVEEKKSFKEIRELAYHLATSKFILLDDFYPMVYPLRIRKNAELIQLWHAVGAFKTFGFSRLGRSGGPSPKSINHRNYTKAIVSSKHIAKYYAEGFGIEEEKVIPTGIPRTDIFFDNQYKAEVKERLYTEYPFLRNKKVITFAPTFRGNGQQSAHYPMEVLNLEKLYHELKDEYVFLFKIHPFVKNDFSIPYQYKDFFYDFSSYREINDLLFVTDILITDYSSVCFEFALLNKPMLFFAFDVEEYIQKRDFYYEFSSFIPGPLVRSTDDIIETINESDYKMEKIKPFVEYFFDHYDGNSSARVVDQLILGQPEHEENSAY</sequence>
<dbReference type="InterPro" id="IPR043149">
    <property type="entry name" value="TagF_N"/>
</dbReference>
<comment type="subcellular location">
    <subcellularLocation>
        <location evidence="1">Cell membrane</location>
        <topology evidence="1">Peripheral membrane protein</topology>
    </subcellularLocation>
</comment>
<dbReference type="InterPro" id="IPR051612">
    <property type="entry name" value="Teichoic_Acid_Biosynth"/>
</dbReference>
<dbReference type="Proteomes" id="UP000676456">
    <property type="component" value="Unassembled WGS sequence"/>
</dbReference>
<keyword evidence="5" id="KW-0777">Teichoic acid biosynthesis</keyword>
<accession>A0A942UR19</accession>
<proteinExistence type="inferred from homology"/>
<dbReference type="Gene3D" id="3.40.50.11820">
    <property type="match status" value="1"/>
</dbReference>
<organism evidence="7 8">
    <name type="scientific">Lederbergia citrea</name>
    <dbReference type="NCBI Taxonomy" id="2833581"/>
    <lineage>
        <taxon>Bacteria</taxon>
        <taxon>Bacillati</taxon>
        <taxon>Bacillota</taxon>
        <taxon>Bacilli</taxon>
        <taxon>Bacillales</taxon>
        <taxon>Bacillaceae</taxon>
        <taxon>Lederbergia</taxon>
    </lineage>
</organism>
<dbReference type="RefSeq" id="WP_213098395.1">
    <property type="nucleotide sequence ID" value="NZ_JAGYPN010000002.1"/>
</dbReference>
<comment type="caution">
    <text evidence="7">The sequence shown here is derived from an EMBL/GenBank/DDBJ whole genome shotgun (WGS) entry which is preliminary data.</text>
</comment>
<protein>
    <submittedName>
        <fullName evidence="7">CDP-glycerol glycerophosphotransferase family protein</fullName>
    </submittedName>
</protein>
<keyword evidence="6" id="KW-0472">Membrane</keyword>
<evidence type="ECO:0000256" key="2">
    <source>
        <dbReference type="ARBA" id="ARBA00010488"/>
    </source>
</evidence>
<dbReference type="PANTHER" id="PTHR37316:SF2">
    <property type="entry name" value="TEICHOIC ACID RIBITOL-PHOSPHATE POLYMERASE TARK"/>
    <property type="match status" value="1"/>
</dbReference>
<evidence type="ECO:0000313" key="8">
    <source>
        <dbReference type="Proteomes" id="UP000676456"/>
    </source>
</evidence>
<dbReference type="InterPro" id="IPR007554">
    <property type="entry name" value="Glycerophosphate_synth"/>
</dbReference>
<evidence type="ECO:0000256" key="4">
    <source>
        <dbReference type="ARBA" id="ARBA00022679"/>
    </source>
</evidence>
<dbReference type="SUPFAM" id="SSF53756">
    <property type="entry name" value="UDP-Glycosyltransferase/glycogen phosphorylase"/>
    <property type="match status" value="1"/>
</dbReference>
<dbReference type="GO" id="GO:0005886">
    <property type="term" value="C:plasma membrane"/>
    <property type="evidence" value="ECO:0007669"/>
    <property type="project" value="UniProtKB-SubCell"/>
</dbReference>
<evidence type="ECO:0000256" key="3">
    <source>
        <dbReference type="ARBA" id="ARBA00022475"/>
    </source>
</evidence>
<evidence type="ECO:0000313" key="7">
    <source>
        <dbReference type="EMBL" id="MBS4223383.1"/>
    </source>
</evidence>
<name>A0A942UR19_9BACI</name>
<evidence type="ECO:0000256" key="5">
    <source>
        <dbReference type="ARBA" id="ARBA00022944"/>
    </source>
</evidence>
<evidence type="ECO:0000256" key="6">
    <source>
        <dbReference type="ARBA" id="ARBA00023136"/>
    </source>
</evidence>
<gene>
    <name evidence="7" type="ORF">KHA91_11575</name>
</gene>
<dbReference type="AlphaFoldDB" id="A0A942UR19"/>
<comment type="similarity">
    <text evidence="2">Belongs to the CDP-glycerol glycerophosphotransferase family.</text>
</comment>
<dbReference type="GO" id="GO:0019350">
    <property type="term" value="P:teichoic acid biosynthetic process"/>
    <property type="evidence" value="ECO:0007669"/>
    <property type="project" value="UniProtKB-KW"/>
</dbReference>
<dbReference type="Gene3D" id="3.40.50.12580">
    <property type="match status" value="1"/>
</dbReference>
<dbReference type="EMBL" id="JAGYPN010000002">
    <property type="protein sequence ID" value="MBS4223383.1"/>
    <property type="molecule type" value="Genomic_DNA"/>
</dbReference>
<keyword evidence="8" id="KW-1185">Reference proteome</keyword>
<dbReference type="GO" id="GO:0047355">
    <property type="term" value="F:CDP-glycerol glycerophosphotransferase activity"/>
    <property type="evidence" value="ECO:0007669"/>
    <property type="project" value="InterPro"/>
</dbReference>
<dbReference type="InterPro" id="IPR043148">
    <property type="entry name" value="TagF_C"/>
</dbReference>
<dbReference type="Pfam" id="PF04464">
    <property type="entry name" value="Glyphos_transf"/>
    <property type="match status" value="1"/>
</dbReference>